<proteinExistence type="predicted"/>
<reference evidence="3 4" key="1">
    <citation type="submission" date="2021-07" db="EMBL/GenBank/DDBJ databases">
        <title>Paenibacillus radiodurans sp. nov., isolated from the southeastern edge of Tengger Desert.</title>
        <authorList>
            <person name="Zhang G."/>
        </authorList>
    </citation>
    <scope>NUCLEOTIDE SEQUENCE [LARGE SCALE GENOMIC DNA]</scope>
    <source>
        <strain evidence="3 4">DT7-4</strain>
    </source>
</reference>
<accession>A0ABS7D1F9</accession>
<keyword evidence="2" id="KW-0472">Membrane</keyword>
<protein>
    <submittedName>
        <fullName evidence="3">Uncharacterized protein</fullName>
    </submittedName>
</protein>
<sequence length="166" mass="19459">MPKYSFTILLRVGLVLVFALAALPIQHADASFIDRITDIYNAPEKVEELTESFKLQQEKLERELNEQQERLLEAQQTAQQYAAQQEELMKQNEQYRLQNEQLSKQNNSLLQRMETMEADKSKRSQFYRKIVTSVLVIAGMGLLYLLSIRIWRYNVWRKHKHSGGGV</sequence>
<organism evidence="3 4">
    <name type="scientific">Paenibacillus oenotherae</name>
    <dbReference type="NCBI Taxonomy" id="1435645"/>
    <lineage>
        <taxon>Bacteria</taxon>
        <taxon>Bacillati</taxon>
        <taxon>Bacillota</taxon>
        <taxon>Bacilli</taxon>
        <taxon>Bacillales</taxon>
        <taxon>Paenibacillaceae</taxon>
        <taxon>Paenibacillus</taxon>
    </lineage>
</organism>
<gene>
    <name evidence="3" type="ORF">K0T92_03335</name>
</gene>
<keyword evidence="1" id="KW-0175">Coiled coil</keyword>
<feature type="transmembrane region" description="Helical" evidence="2">
    <location>
        <begin position="130"/>
        <end position="151"/>
    </location>
</feature>
<name>A0ABS7D1F9_9BACL</name>
<dbReference type="Proteomes" id="UP000812277">
    <property type="component" value="Unassembled WGS sequence"/>
</dbReference>
<evidence type="ECO:0000256" key="2">
    <source>
        <dbReference type="SAM" id="Phobius"/>
    </source>
</evidence>
<dbReference type="RefSeq" id="WP_219870979.1">
    <property type="nucleotide sequence ID" value="NZ_JAHZIJ010000001.1"/>
</dbReference>
<keyword evidence="2" id="KW-1133">Transmembrane helix</keyword>
<evidence type="ECO:0000256" key="1">
    <source>
        <dbReference type="SAM" id="Coils"/>
    </source>
</evidence>
<feature type="coiled-coil region" evidence="1">
    <location>
        <begin position="46"/>
        <end position="119"/>
    </location>
</feature>
<dbReference type="EMBL" id="JAHZIJ010000001">
    <property type="protein sequence ID" value="MBW7473777.1"/>
    <property type="molecule type" value="Genomic_DNA"/>
</dbReference>
<comment type="caution">
    <text evidence="3">The sequence shown here is derived from an EMBL/GenBank/DDBJ whole genome shotgun (WGS) entry which is preliminary data.</text>
</comment>
<keyword evidence="2" id="KW-0812">Transmembrane</keyword>
<evidence type="ECO:0000313" key="4">
    <source>
        <dbReference type="Proteomes" id="UP000812277"/>
    </source>
</evidence>
<evidence type="ECO:0000313" key="3">
    <source>
        <dbReference type="EMBL" id="MBW7473777.1"/>
    </source>
</evidence>
<keyword evidence="4" id="KW-1185">Reference proteome</keyword>